<dbReference type="GeneID" id="33567953"/>
<dbReference type="RefSeq" id="XP_021875456.1">
    <property type="nucleotide sequence ID" value="XM_022026110.1"/>
</dbReference>
<accession>A0A1Y2G8B7</accession>
<proteinExistence type="predicted"/>
<sequence length="397" mass="43869">DKTCRIWDLRTDRVHKALKGFDSTVSSISFTPADDHTVFVASSNKVYSFDLRMESLLLDTALAIRVYEGAEDEINQIQVNHRARYLIACDDAGDVRILDLKTHEWMRHTRRVHDNIAMTAQFVANKDLQAFSGGMDKLIVAWDFYKGRAIQIFDTDPQPDPSATHTKQLFNPPFVHSIAAHPSGTRIAVGLGDGSIQFLHTPTDLPTSMETEPDPNSQAVGSSNSSSIGTSKKTKNKSKKGTSSSSGSNGEKKMNWLMGGRLSHAHSSPIASIEYAGFNPNWLVTSSNTGSIAIWDDQASRFKTVQQLEQQRNILPNKESAATAAASHRALQPLQEFSTRDVFERVNCILTYKSQRDVDVDGGDGDITIPQKMLFVAGTHPRVGDKKLQGRIAVYHL</sequence>
<dbReference type="PANTHER" id="PTHR45296">
    <property type="entry name" value="TRANSDUCIN/WD40 REPEAT-LIKE SUPERFAMILY PROTEIN"/>
    <property type="match status" value="1"/>
</dbReference>
<name>A0A1Y2G8B7_9FUNG</name>
<feature type="region of interest" description="Disordered" evidence="2">
    <location>
        <begin position="200"/>
        <end position="254"/>
    </location>
</feature>
<feature type="compositionally biased region" description="Low complexity" evidence="2">
    <location>
        <begin position="221"/>
        <end position="231"/>
    </location>
</feature>
<evidence type="ECO:0000256" key="2">
    <source>
        <dbReference type="SAM" id="MobiDB-lite"/>
    </source>
</evidence>
<dbReference type="SUPFAM" id="SSF50978">
    <property type="entry name" value="WD40 repeat-like"/>
    <property type="match status" value="1"/>
</dbReference>
<gene>
    <name evidence="3" type="ORF">BCR41DRAFT_365051</name>
</gene>
<dbReference type="InterPro" id="IPR001680">
    <property type="entry name" value="WD40_rpt"/>
</dbReference>
<organism evidence="3 4">
    <name type="scientific">Lobosporangium transversale</name>
    <dbReference type="NCBI Taxonomy" id="64571"/>
    <lineage>
        <taxon>Eukaryota</taxon>
        <taxon>Fungi</taxon>
        <taxon>Fungi incertae sedis</taxon>
        <taxon>Mucoromycota</taxon>
        <taxon>Mortierellomycotina</taxon>
        <taxon>Mortierellomycetes</taxon>
        <taxon>Mortierellales</taxon>
        <taxon>Mortierellaceae</taxon>
        <taxon>Lobosporangium</taxon>
    </lineage>
</organism>
<dbReference type="InParanoid" id="A0A1Y2G8B7"/>
<dbReference type="InterPro" id="IPR036322">
    <property type="entry name" value="WD40_repeat_dom_sf"/>
</dbReference>
<comment type="caution">
    <text evidence="3">The sequence shown here is derived from an EMBL/GenBank/DDBJ whole genome shotgun (WGS) entry which is preliminary data.</text>
</comment>
<evidence type="ECO:0000313" key="4">
    <source>
        <dbReference type="Proteomes" id="UP000193648"/>
    </source>
</evidence>
<feature type="non-terminal residue" evidence="3">
    <location>
        <position position="1"/>
    </location>
</feature>
<dbReference type="PANTHER" id="PTHR45296:SF1">
    <property type="entry name" value="TRANSDUCIN_WD40 REPEAT-LIKE SUPERFAMILY PROTEIN"/>
    <property type="match status" value="1"/>
</dbReference>
<feature type="compositionally biased region" description="Polar residues" evidence="2">
    <location>
        <begin position="200"/>
        <end position="220"/>
    </location>
</feature>
<keyword evidence="1" id="KW-0853">WD repeat</keyword>
<dbReference type="PROSITE" id="PS50082">
    <property type="entry name" value="WD_REPEATS_2"/>
    <property type="match status" value="1"/>
</dbReference>
<evidence type="ECO:0000313" key="3">
    <source>
        <dbReference type="EMBL" id="ORY96019.1"/>
    </source>
</evidence>
<dbReference type="Pfam" id="PF00400">
    <property type="entry name" value="WD40"/>
    <property type="match status" value="1"/>
</dbReference>
<feature type="repeat" description="WD" evidence="1">
    <location>
        <begin position="263"/>
        <end position="296"/>
    </location>
</feature>
<dbReference type="AlphaFoldDB" id="A0A1Y2G8B7"/>
<dbReference type="EMBL" id="MCFF01000080">
    <property type="protein sequence ID" value="ORY96019.1"/>
    <property type="molecule type" value="Genomic_DNA"/>
</dbReference>
<dbReference type="Gene3D" id="2.130.10.10">
    <property type="entry name" value="YVTN repeat-like/Quinoprotein amine dehydrogenase"/>
    <property type="match status" value="2"/>
</dbReference>
<keyword evidence="4" id="KW-1185">Reference proteome</keyword>
<dbReference type="Proteomes" id="UP000193648">
    <property type="component" value="Unassembled WGS sequence"/>
</dbReference>
<dbReference type="STRING" id="64571.A0A1Y2G8B7"/>
<evidence type="ECO:0000256" key="1">
    <source>
        <dbReference type="PROSITE-ProRule" id="PRU00221"/>
    </source>
</evidence>
<reference evidence="3 4" key="1">
    <citation type="submission" date="2016-07" db="EMBL/GenBank/DDBJ databases">
        <title>Pervasive Adenine N6-methylation of Active Genes in Fungi.</title>
        <authorList>
            <consortium name="DOE Joint Genome Institute"/>
            <person name="Mondo S.J."/>
            <person name="Dannebaum R.O."/>
            <person name="Kuo R.C."/>
            <person name="Labutti K."/>
            <person name="Haridas S."/>
            <person name="Kuo A."/>
            <person name="Salamov A."/>
            <person name="Ahrendt S.R."/>
            <person name="Lipzen A."/>
            <person name="Sullivan W."/>
            <person name="Andreopoulos W.B."/>
            <person name="Clum A."/>
            <person name="Lindquist E."/>
            <person name="Daum C."/>
            <person name="Ramamoorthy G.K."/>
            <person name="Gryganskyi A."/>
            <person name="Culley D."/>
            <person name="Magnuson J.K."/>
            <person name="James T.Y."/>
            <person name="O'Malley M.A."/>
            <person name="Stajich J.E."/>
            <person name="Spatafora J.W."/>
            <person name="Visel A."/>
            <person name="Grigoriev I.V."/>
        </authorList>
    </citation>
    <scope>NUCLEOTIDE SEQUENCE [LARGE SCALE GENOMIC DNA]</scope>
    <source>
        <strain evidence="3 4">NRRL 3116</strain>
    </source>
</reference>
<dbReference type="SMART" id="SM00320">
    <property type="entry name" value="WD40"/>
    <property type="match status" value="5"/>
</dbReference>
<dbReference type="OrthoDB" id="2161379at2759"/>
<dbReference type="InterPro" id="IPR015943">
    <property type="entry name" value="WD40/YVTN_repeat-like_dom_sf"/>
</dbReference>
<protein>
    <submittedName>
        <fullName evidence="3">WD40-repeat-containing domain protein</fullName>
    </submittedName>
</protein>